<protein>
    <submittedName>
        <fullName evidence="1">Uncharacterized protein</fullName>
    </submittedName>
</protein>
<dbReference type="AlphaFoldDB" id="B9R6S3"/>
<gene>
    <name evidence="1" type="ORF">RCOM_1584780</name>
</gene>
<proteinExistence type="predicted"/>
<keyword evidence="2" id="KW-1185">Reference proteome</keyword>
<evidence type="ECO:0000313" key="1">
    <source>
        <dbReference type="EMBL" id="EEF52203.1"/>
    </source>
</evidence>
<accession>B9R6S3</accession>
<dbReference type="InParanoid" id="B9R6S3"/>
<evidence type="ECO:0000313" key="2">
    <source>
        <dbReference type="Proteomes" id="UP000008311"/>
    </source>
</evidence>
<sequence length="80" mass="9096">MGMVLEEFQHQLRQQGLIIESKQILWQLVDAGIKKHSWFSTGSIHSGMVQVLASVPFEPNLVDKPVSLFHIGNMYIQHVP</sequence>
<dbReference type="Proteomes" id="UP000008311">
    <property type="component" value="Unassembled WGS sequence"/>
</dbReference>
<name>B9R6S3_RICCO</name>
<reference evidence="2" key="1">
    <citation type="journal article" date="2010" name="Nat. Biotechnol.">
        <title>Draft genome sequence of the oilseed species Ricinus communis.</title>
        <authorList>
            <person name="Chan A.P."/>
            <person name="Crabtree J."/>
            <person name="Zhao Q."/>
            <person name="Lorenzi H."/>
            <person name="Orvis J."/>
            <person name="Puiu D."/>
            <person name="Melake-Berhan A."/>
            <person name="Jones K.M."/>
            <person name="Redman J."/>
            <person name="Chen G."/>
            <person name="Cahoon E.B."/>
            <person name="Gedil M."/>
            <person name="Stanke M."/>
            <person name="Haas B.J."/>
            <person name="Wortman J.R."/>
            <person name="Fraser-Liggett C.M."/>
            <person name="Ravel J."/>
            <person name="Rabinowicz P.D."/>
        </authorList>
    </citation>
    <scope>NUCLEOTIDE SEQUENCE [LARGE SCALE GENOMIC DNA]</scope>
    <source>
        <strain evidence="2">cv. Hale</strain>
    </source>
</reference>
<dbReference type="EMBL" id="EQ973772">
    <property type="protein sequence ID" value="EEF52203.1"/>
    <property type="molecule type" value="Genomic_DNA"/>
</dbReference>
<organism evidence="1 2">
    <name type="scientific">Ricinus communis</name>
    <name type="common">Castor bean</name>
    <dbReference type="NCBI Taxonomy" id="3988"/>
    <lineage>
        <taxon>Eukaryota</taxon>
        <taxon>Viridiplantae</taxon>
        <taxon>Streptophyta</taxon>
        <taxon>Embryophyta</taxon>
        <taxon>Tracheophyta</taxon>
        <taxon>Spermatophyta</taxon>
        <taxon>Magnoliopsida</taxon>
        <taxon>eudicotyledons</taxon>
        <taxon>Gunneridae</taxon>
        <taxon>Pentapetalae</taxon>
        <taxon>rosids</taxon>
        <taxon>fabids</taxon>
        <taxon>Malpighiales</taxon>
        <taxon>Euphorbiaceae</taxon>
        <taxon>Acalyphoideae</taxon>
        <taxon>Acalypheae</taxon>
        <taxon>Ricinus</taxon>
    </lineage>
</organism>